<evidence type="ECO:0000313" key="2">
    <source>
        <dbReference type="EMBL" id="KAJ6264614.1"/>
    </source>
</evidence>
<protein>
    <submittedName>
        <fullName evidence="2">Uncharacterized protein</fullName>
    </submittedName>
</protein>
<keyword evidence="3" id="KW-1185">Reference proteome</keyword>
<dbReference type="Proteomes" id="UP001221413">
    <property type="component" value="Unassembled WGS sequence"/>
</dbReference>
<accession>A0AAD6J553</accession>
<reference evidence="2" key="1">
    <citation type="submission" date="2023-01" db="EMBL/GenBank/DDBJ databases">
        <title>The chitinases involved in constricting ring structure development in the nematode-trapping fungus Drechslerella dactyloides.</title>
        <authorList>
            <person name="Wang R."/>
            <person name="Zhang L."/>
            <person name="Tang P."/>
            <person name="Li S."/>
            <person name="Liang L."/>
        </authorList>
    </citation>
    <scope>NUCLEOTIDE SEQUENCE</scope>
    <source>
        <strain evidence="2">YMF1.00031</strain>
    </source>
</reference>
<gene>
    <name evidence="2" type="ORF">Dda_0763</name>
</gene>
<dbReference type="AlphaFoldDB" id="A0AAD6J553"/>
<feature type="signal peptide" evidence="1">
    <location>
        <begin position="1"/>
        <end position="19"/>
    </location>
</feature>
<comment type="caution">
    <text evidence="2">The sequence shown here is derived from an EMBL/GenBank/DDBJ whole genome shotgun (WGS) entry which is preliminary data.</text>
</comment>
<keyword evidence="1" id="KW-0732">Signal</keyword>
<evidence type="ECO:0000256" key="1">
    <source>
        <dbReference type="SAM" id="SignalP"/>
    </source>
</evidence>
<dbReference type="EMBL" id="JAQGDS010000001">
    <property type="protein sequence ID" value="KAJ6264614.1"/>
    <property type="molecule type" value="Genomic_DNA"/>
</dbReference>
<sequence length="106" mass="11470">MKFSAILIAAVALANTAFATSPPVKPPAPIPCNAACKNMPCLAAWCKEKNYWGTQYFTITVGNANPRPPRTVYVTRTVEVGGGDGDRTVTRTKTCTTTVTRRENSY</sequence>
<feature type="chain" id="PRO_5042232302" evidence="1">
    <location>
        <begin position="20"/>
        <end position="106"/>
    </location>
</feature>
<proteinExistence type="predicted"/>
<name>A0AAD6J553_DREDA</name>
<evidence type="ECO:0000313" key="3">
    <source>
        <dbReference type="Proteomes" id="UP001221413"/>
    </source>
</evidence>
<organism evidence="2 3">
    <name type="scientific">Drechslerella dactyloides</name>
    <name type="common">Nematode-trapping fungus</name>
    <name type="synonym">Arthrobotrys dactyloides</name>
    <dbReference type="NCBI Taxonomy" id="74499"/>
    <lineage>
        <taxon>Eukaryota</taxon>
        <taxon>Fungi</taxon>
        <taxon>Dikarya</taxon>
        <taxon>Ascomycota</taxon>
        <taxon>Pezizomycotina</taxon>
        <taxon>Orbiliomycetes</taxon>
        <taxon>Orbiliales</taxon>
        <taxon>Orbiliaceae</taxon>
        <taxon>Drechslerella</taxon>
    </lineage>
</organism>